<dbReference type="Proteomes" id="UP000281245">
    <property type="component" value="Unassembled WGS sequence"/>
</dbReference>
<dbReference type="EMBL" id="QWIK01000167">
    <property type="protein sequence ID" value="RMY11596.1"/>
    <property type="molecule type" value="Genomic_DNA"/>
</dbReference>
<gene>
    <name evidence="3" type="ORF">D0868_03054</name>
    <name evidence="2" type="ORF">D0869_04412</name>
</gene>
<evidence type="ECO:0000313" key="5">
    <source>
        <dbReference type="Proteomes" id="UP000282582"/>
    </source>
</evidence>
<evidence type="ECO:0000313" key="4">
    <source>
        <dbReference type="Proteomes" id="UP000281245"/>
    </source>
</evidence>
<dbReference type="OrthoDB" id="5353914at2759"/>
<dbReference type="Proteomes" id="UP000282582">
    <property type="component" value="Unassembled WGS sequence"/>
</dbReference>
<organism evidence="2 4">
    <name type="scientific">Hortaea werneckii</name>
    <name type="common">Black yeast</name>
    <name type="synonym">Cladosporium werneckii</name>
    <dbReference type="NCBI Taxonomy" id="91943"/>
    <lineage>
        <taxon>Eukaryota</taxon>
        <taxon>Fungi</taxon>
        <taxon>Dikarya</taxon>
        <taxon>Ascomycota</taxon>
        <taxon>Pezizomycotina</taxon>
        <taxon>Dothideomycetes</taxon>
        <taxon>Dothideomycetidae</taxon>
        <taxon>Mycosphaerellales</taxon>
        <taxon>Teratosphaeriaceae</taxon>
        <taxon>Hortaea</taxon>
    </lineage>
</organism>
<evidence type="ECO:0000313" key="2">
    <source>
        <dbReference type="EMBL" id="RMX84652.1"/>
    </source>
</evidence>
<dbReference type="AlphaFoldDB" id="A0A3M6X1J2"/>
<proteinExistence type="predicted"/>
<dbReference type="EMBL" id="QWIJ01000271">
    <property type="protein sequence ID" value="RMX84652.1"/>
    <property type="molecule type" value="Genomic_DNA"/>
</dbReference>
<feature type="compositionally biased region" description="Basic and acidic residues" evidence="1">
    <location>
        <begin position="95"/>
        <end position="120"/>
    </location>
</feature>
<reference evidence="4 5" key="1">
    <citation type="journal article" date="2018" name="BMC Genomics">
        <title>Genomic evidence for intraspecific hybridization in a clonal and extremely halotolerant yeast.</title>
        <authorList>
            <person name="Gostincar C."/>
            <person name="Stajich J.E."/>
            <person name="Zupancic J."/>
            <person name="Zalar P."/>
            <person name="Gunde-Cimerman N."/>
        </authorList>
    </citation>
    <scope>NUCLEOTIDE SEQUENCE [LARGE SCALE GENOMIC DNA]</scope>
    <source>
        <strain evidence="3 5">EXF-6654</strain>
        <strain evidence="2 4">EXF-6656</strain>
    </source>
</reference>
<accession>A0A3M6X1J2</accession>
<feature type="region of interest" description="Disordered" evidence="1">
    <location>
        <begin position="48"/>
        <end position="120"/>
    </location>
</feature>
<sequence length="120" mass="12645">MPANSCLVTDLQFAMTCLNNANGGVQCGMPTAAAAGMKLWRMKKAHSLSLNGNATGNPSTMSASPASSTNPQGPGKKTSNKTSTKRKVPALSNKDNTEDVESPKKCKIDGVVKKEDQKYE</sequence>
<name>A0A3M6X1J2_HORWE</name>
<comment type="caution">
    <text evidence="2">The sequence shown here is derived from an EMBL/GenBank/DDBJ whole genome shotgun (WGS) entry which is preliminary data.</text>
</comment>
<evidence type="ECO:0000256" key="1">
    <source>
        <dbReference type="SAM" id="MobiDB-lite"/>
    </source>
</evidence>
<feature type="compositionally biased region" description="Low complexity" evidence="1">
    <location>
        <begin position="57"/>
        <end position="82"/>
    </location>
</feature>
<evidence type="ECO:0000313" key="3">
    <source>
        <dbReference type="EMBL" id="RMY11596.1"/>
    </source>
</evidence>
<protein>
    <submittedName>
        <fullName evidence="2">Uncharacterized protein</fullName>
    </submittedName>
</protein>